<dbReference type="Proteomes" id="UP001596200">
    <property type="component" value="Unassembled WGS sequence"/>
</dbReference>
<evidence type="ECO:0000313" key="6">
    <source>
        <dbReference type="Proteomes" id="UP001596200"/>
    </source>
</evidence>
<evidence type="ECO:0000256" key="1">
    <source>
        <dbReference type="SAM" id="MobiDB-lite"/>
    </source>
</evidence>
<keyword evidence="6" id="KW-1185">Reference proteome</keyword>
<keyword evidence="2" id="KW-1133">Transmembrane helix</keyword>
<reference evidence="6" key="1">
    <citation type="journal article" date="2019" name="Int. J. Syst. Evol. Microbiol.">
        <title>The Global Catalogue of Microorganisms (GCM) 10K type strain sequencing project: providing services to taxonomists for standard genome sequencing and annotation.</title>
        <authorList>
            <consortium name="The Broad Institute Genomics Platform"/>
            <consortium name="The Broad Institute Genome Sequencing Center for Infectious Disease"/>
            <person name="Wu L."/>
            <person name="Ma J."/>
        </authorList>
    </citation>
    <scope>NUCLEOTIDE SEQUENCE [LARGE SCALE GENOMIC DNA]</scope>
    <source>
        <strain evidence="6">JCM 4147</strain>
    </source>
</reference>
<feature type="domain" description="VWFA" evidence="4">
    <location>
        <begin position="58"/>
        <end position="238"/>
    </location>
</feature>
<dbReference type="Gene3D" id="3.40.50.410">
    <property type="entry name" value="von Willebrand factor, type A domain"/>
    <property type="match status" value="1"/>
</dbReference>
<organism evidence="5 6">
    <name type="scientific">Streptomyces pulveraceus</name>
    <dbReference type="NCBI Taxonomy" id="68258"/>
    <lineage>
        <taxon>Bacteria</taxon>
        <taxon>Bacillati</taxon>
        <taxon>Actinomycetota</taxon>
        <taxon>Actinomycetes</taxon>
        <taxon>Kitasatosporales</taxon>
        <taxon>Streptomycetaceae</taxon>
        <taxon>Streptomyces</taxon>
    </lineage>
</organism>
<dbReference type="PROSITE" id="PS50234">
    <property type="entry name" value="VWFA"/>
    <property type="match status" value="1"/>
</dbReference>
<dbReference type="SMART" id="SM00327">
    <property type="entry name" value="VWA"/>
    <property type="match status" value="1"/>
</dbReference>
<name>A0ABW1GUT5_9ACTN</name>
<evidence type="ECO:0000259" key="4">
    <source>
        <dbReference type="PROSITE" id="PS50234"/>
    </source>
</evidence>
<dbReference type="CDD" id="cd00198">
    <property type="entry name" value="vWFA"/>
    <property type="match status" value="1"/>
</dbReference>
<protein>
    <submittedName>
        <fullName evidence="5">VWA domain-containing protein</fullName>
    </submittedName>
</protein>
<keyword evidence="3" id="KW-0732">Signal</keyword>
<dbReference type="InterPro" id="IPR036465">
    <property type="entry name" value="vWFA_dom_sf"/>
</dbReference>
<feature type="signal peptide" evidence="3">
    <location>
        <begin position="1"/>
        <end position="38"/>
    </location>
</feature>
<feature type="transmembrane region" description="Helical" evidence="2">
    <location>
        <begin position="391"/>
        <end position="410"/>
    </location>
</feature>
<evidence type="ECO:0000256" key="2">
    <source>
        <dbReference type="SAM" id="Phobius"/>
    </source>
</evidence>
<feature type="region of interest" description="Disordered" evidence="1">
    <location>
        <begin position="501"/>
        <end position="526"/>
    </location>
</feature>
<dbReference type="SUPFAM" id="SSF53300">
    <property type="entry name" value="vWA-like"/>
    <property type="match status" value="1"/>
</dbReference>
<evidence type="ECO:0000313" key="5">
    <source>
        <dbReference type="EMBL" id="MFC5918470.1"/>
    </source>
</evidence>
<proteinExistence type="predicted"/>
<dbReference type="EMBL" id="JBHSPU010000039">
    <property type="protein sequence ID" value="MFC5918470.1"/>
    <property type="molecule type" value="Genomic_DNA"/>
</dbReference>
<keyword evidence="2" id="KW-0812">Transmembrane</keyword>
<accession>A0ABW1GUT5</accession>
<comment type="caution">
    <text evidence="5">The sequence shown here is derived from an EMBL/GenBank/DDBJ whole genome shotgun (WGS) entry which is preliminary data.</text>
</comment>
<dbReference type="Pfam" id="PF13519">
    <property type="entry name" value="VWA_2"/>
    <property type="match status" value="1"/>
</dbReference>
<keyword evidence="2" id="KW-0472">Membrane</keyword>
<feature type="chain" id="PRO_5045653661" evidence="3">
    <location>
        <begin position="39"/>
        <end position="526"/>
    </location>
</feature>
<dbReference type="RefSeq" id="WP_344515185.1">
    <property type="nucleotide sequence ID" value="NZ_BAAATU010000032.1"/>
</dbReference>
<gene>
    <name evidence="5" type="ORF">ACFP1B_34335</name>
</gene>
<sequence>MKRTTRSPRATTTLRRAAAVGAVLLAALAAATVPAATAEGPSREEIYRELGVAGQPVDYVILVDTSGSMKAKGRYGTVRSTLRTFLGGLTRTDHVALITFDDRPEARYIGSAGDPARIVARLPRAPDPDGGTDIGAALDQALRELERTDAASVASVVMLTDGRHQPPRGSRHPTFSGAPWTALRKRAEAIGARTELAGYALPLASGASGAERLGDVVHNTLVLRPGSIQDLGSYLQRAGDSTRARSAARLLAEDRGKGVTASWERTGPRDLTAGSVTASVTFRSAARHVPLTVGDARLSAAGVPLRISGLPERLTLGPGESRTCTVRLAGGPAGSGLPYRRTEDASAALRVSGQVSSPWQRALAPDVGLKVPEAVAVGGGPLTVRADTGSVLFLPGILLGLVAVLTLGWLRWRSVNRPVLSGALIVVPVFEGGVPGRIALAGRRVAFQPREGGRGTVRGRRRRTADGPGTDLVIRYVPDGASGRPDRVICAPGAQAVVGGLSFSHRPDSGPASAPGTARPRTEGPR</sequence>
<evidence type="ECO:0000256" key="3">
    <source>
        <dbReference type="SAM" id="SignalP"/>
    </source>
</evidence>
<dbReference type="InterPro" id="IPR002035">
    <property type="entry name" value="VWF_A"/>
</dbReference>